<comment type="similarity">
    <text evidence="4 16">Belongs to the cytochrome P450 family.</text>
</comment>
<dbReference type="Pfam" id="PF00067">
    <property type="entry name" value="p450"/>
    <property type="match status" value="1"/>
</dbReference>
<evidence type="ECO:0000256" key="12">
    <source>
        <dbReference type="ARBA" id="ARBA00023033"/>
    </source>
</evidence>
<dbReference type="PRINTS" id="PR00385">
    <property type="entry name" value="P450"/>
</dbReference>
<dbReference type="InterPro" id="IPR050476">
    <property type="entry name" value="Insect_CytP450_Detox"/>
</dbReference>
<evidence type="ECO:0000256" key="9">
    <source>
        <dbReference type="ARBA" id="ARBA00022848"/>
    </source>
</evidence>
<evidence type="ECO:0000256" key="4">
    <source>
        <dbReference type="ARBA" id="ARBA00010617"/>
    </source>
</evidence>
<comment type="cofactor">
    <cofactor evidence="1 15">
        <name>heme</name>
        <dbReference type="ChEBI" id="CHEBI:30413"/>
    </cofactor>
</comment>
<feature type="binding site" description="axial binding residue" evidence="15">
    <location>
        <position position="439"/>
    </location>
    <ligand>
        <name>heme</name>
        <dbReference type="ChEBI" id="CHEBI:30413"/>
    </ligand>
    <ligandPart>
        <name>Fe</name>
        <dbReference type="ChEBI" id="CHEBI:18248"/>
    </ligandPart>
</feature>
<dbReference type="InterPro" id="IPR002401">
    <property type="entry name" value="Cyt_P450_E_grp-I"/>
</dbReference>
<dbReference type="PANTHER" id="PTHR24292:SF45">
    <property type="entry name" value="CYTOCHROME P450 6G1-RELATED"/>
    <property type="match status" value="1"/>
</dbReference>
<dbReference type="OrthoDB" id="2789670at2759"/>
<dbReference type="GO" id="GO:0005789">
    <property type="term" value="C:endoplasmic reticulum membrane"/>
    <property type="evidence" value="ECO:0007669"/>
    <property type="project" value="UniProtKB-SubCell"/>
</dbReference>
<accession>A0A3G5EAS2</accession>
<dbReference type="SMR" id="A0A3G5EAS2"/>
<dbReference type="SUPFAM" id="SSF48264">
    <property type="entry name" value="Cytochrome P450"/>
    <property type="match status" value="1"/>
</dbReference>
<dbReference type="CDD" id="cd11056">
    <property type="entry name" value="CYP6-like"/>
    <property type="match status" value="1"/>
</dbReference>
<proteinExistence type="evidence at transcript level"/>
<organism evidence="17">
    <name type="scientific">Chilo suppressalis</name>
    <name type="common">Asiatic rice borer moth</name>
    <dbReference type="NCBI Taxonomy" id="168631"/>
    <lineage>
        <taxon>Eukaryota</taxon>
        <taxon>Metazoa</taxon>
        <taxon>Ecdysozoa</taxon>
        <taxon>Arthropoda</taxon>
        <taxon>Hexapoda</taxon>
        <taxon>Insecta</taxon>
        <taxon>Pterygota</taxon>
        <taxon>Neoptera</taxon>
        <taxon>Endopterygota</taxon>
        <taxon>Lepidoptera</taxon>
        <taxon>Glossata</taxon>
        <taxon>Ditrysia</taxon>
        <taxon>Pyraloidea</taxon>
        <taxon>Crambidae</taxon>
        <taxon>Crambinae</taxon>
        <taxon>Chilo</taxon>
    </lineage>
</organism>
<evidence type="ECO:0000256" key="11">
    <source>
        <dbReference type="ARBA" id="ARBA00023004"/>
    </source>
</evidence>
<keyword evidence="9" id="KW-0492">Microsome</keyword>
<dbReference type="GO" id="GO:0016712">
    <property type="term" value="F:oxidoreductase activity, acting on paired donors, with incorporation or reduction of molecular oxygen, reduced flavin or flavoprotein as one donor, and incorporation of one atom of oxygen"/>
    <property type="evidence" value="ECO:0007669"/>
    <property type="project" value="UniProtKB-EC"/>
</dbReference>
<name>A0A3G5EAS2_CHISP</name>
<keyword evidence="8" id="KW-0256">Endoplasmic reticulum</keyword>
<keyword evidence="13" id="KW-0472">Membrane</keyword>
<reference evidence="17" key="1">
    <citation type="submission" date="2018-02" db="EMBL/GenBank/DDBJ databases">
        <title>Constitutive overexpressed cytochrome P450 monooxygenase genes contribute to chlorantraniliprole resistance in Chilo suppressalis (Walker).</title>
        <authorList>
            <person name="Xu L."/>
            <person name="Xu D."/>
            <person name="Xu G."/>
            <person name="Gu Z."/>
            <person name="Xu X."/>
        </authorList>
    </citation>
    <scope>NUCLEOTIDE SEQUENCE</scope>
</reference>
<keyword evidence="11 15" id="KW-0408">Iron</keyword>
<comment type="catalytic activity">
    <reaction evidence="14">
        <text>an organic molecule + reduced [NADPH--hemoprotein reductase] + O2 = an alcohol + oxidized [NADPH--hemoprotein reductase] + H2O + H(+)</text>
        <dbReference type="Rhea" id="RHEA:17149"/>
        <dbReference type="Rhea" id="RHEA-COMP:11964"/>
        <dbReference type="Rhea" id="RHEA-COMP:11965"/>
        <dbReference type="ChEBI" id="CHEBI:15377"/>
        <dbReference type="ChEBI" id="CHEBI:15378"/>
        <dbReference type="ChEBI" id="CHEBI:15379"/>
        <dbReference type="ChEBI" id="CHEBI:30879"/>
        <dbReference type="ChEBI" id="CHEBI:57618"/>
        <dbReference type="ChEBI" id="CHEBI:58210"/>
        <dbReference type="ChEBI" id="CHEBI:142491"/>
        <dbReference type="EC" id="1.14.14.1"/>
    </reaction>
</comment>
<evidence type="ECO:0000256" key="15">
    <source>
        <dbReference type="PIRSR" id="PIRSR602401-1"/>
    </source>
</evidence>
<evidence type="ECO:0000256" key="6">
    <source>
        <dbReference type="ARBA" id="ARBA00022617"/>
    </source>
</evidence>
<evidence type="ECO:0000313" key="17">
    <source>
        <dbReference type="EMBL" id="AYW35337.1"/>
    </source>
</evidence>
<dbReference type="InterPro" id="IPR036396">
    <property type="entry name" value="Cyt_P450_sf"/>
</dbReference>
<evidence type="ECO:0000256" key="2">
    <source>
        <dbReference type="ARBA" id="ARBA00004174"/>
    </source>
</evidence>
<evidence type="ECO:0000256" key="16">
    <source>
        <dbReference type="RuleBase" id="RU000461"/>
    </source>
</evidence>
<evidence type="ECO:0000256" key="5">
    <source>
        <dbReference type="ARBA" id="ARBA00012109"/>
    </source>
</evidence>
<dbReference type="GO" id="GO:0020037">
    <property type="term" value="F:heme binding"/>
    <property type="evidence" value="ECO:0007669"/>
    <property type="project" value="InterPro"/>
</dbReference>
<dbReference type="AlphaFoldDB" id="A0A3G5EAS2"/>
<evidence type="ECO:0000256" key="1">
    <source>
        <dbReference type="ARBA" id="ARBA00001971"/>
    </source>
</evidence>
<protein>
    <recommendedName>
        <fullName evidence="5">unspecific monooxygenase</fullName>
        <ecNumber evidence="5">1.14.14.1</ecNumber>
    </recommendedName>
</protein>
<sequence length="460" mass="53255">MLLYILALLFLGWFYMKWTNVKRYWAARGVPHQPPNILLGSLTFLMKVNPAMWMREMYDHYPKTPYVGIWLFWRPALIVNSPELARRILVKDFDAFRNRLIGTGTGKMDPMGGLNIFTLNDPLWTTLRRRLTPVFTSSKLKSLHNLFATKGKELVQRIDNSIKANKPLELRNLYADYTTDVIGTAAFGIQCDATMTGESVLRTVTKDFMKFSIMRGLAWSSIFFIPECANFFGFKFFPKHSEDIFRRVYKKIVSQRGGYTNVAQENDLLDALRKIKYEADINNEDMDEDLMIAQACIFLQGGFDTSASTLTFLTSELAYRPEMQEKLYQELLEAKQRLGDNDFDANVYSKLVYLNCVIKETLRKYPPMGWLDRVADRDYRIDDNLTITKGTPVYLNGSGMQHDPDYYPEPDTFDPDRFLPENDDGTRPYMPFGEGPRNCIGMRFAYRTKFQDSKFTGSTL</sequence>
<dbReference type="EC" id="1.14.14.1" evidence="5"/>
<evidence type="ECO:0000256" key="8">
    <source>
        <dbReference type="ARBA" id="ARBA00022824"/>
    </source>
</evidence>
<dbReference type="InterPro" id="IPR001128">
    <property type="entry name" value="Cyt_P450"/>
</dbReference>
<evidence type="ECO:0000256" key="7">
    <source>
        <dbReference type="ARBA" id="ARBA00022723"/>
    </source>
</evidence>
<dbReference type="EMBL" id="MH001164">
    <property type="protein sequence ID" value="AYW35337.1"/>
    <property type="molecule type" value="mRNA"/>
</dbReference>
<keyword evidence="12 16" id="KW-0503">Monooxygenase</keyword>
<dbReference type="PROSITE" id="PS00086">
    <property type="entry name" value="CYTOCHROME_P450"/>
    <property type="match status" value="1"/>
</dbReference>
<dbReference type="PANTHER" id="PTHR24292">
    <property type="entry name" value="CYTOCHROME P450"/>
    <property type="match status" value="1"/>
</dbReference>
<evidence type="ECO:0000256" key="3">
    <source>
        <dbReference type="ARBA" id="ARBA00004406"/>
    </source>
</evidence>
<evidence type="ECO:0000256" key="14">
    <source>
        <dbReference type="ARBA" id="ARBA00047827"/>
    </source>
</evidence>
<evidence type="ECO:0000256" key="13">
    <source>
        <dbReference type="ARBA" id="ARBA00023136"/>
    </source>
</evidence>
<dbReference type="InterPro" id="IPR017972">
    <property type="entry name" value="Cyt_P450_CS"/>
</dbReference>
<keyword evidence="7 15" id="KW-0479">Metal-binding</keyword>
<keyword evidence="6 15" id="KW-0349">Heme</keyword>
<dbReference type="PRINTS" id="PR00463">
    <property type="entry name" value="EP450I"/>
</dbReference>
<dbReference type="FunFam" id="1.10.630.10:FF:000182">
    <property type="entry name" value="Cytochrome P450 3A4"/>
    <property type="match status" value="1"/>
</dbReference>
<keyword evidence="10 16" id="KW-0560">Oxidoreductase</keyword>
<dbReference type="Gene3D" id="1.10.630.10">
    <property type="entry name" value="Cytochrome P450"/>
    <property type="match status" value="1"/>
</dbReference>
<comment type="subcellular location">
    <subcellularLocation>
        <location evidence="3">Endoplasmic reticulum membrane</location>
        <topology evidence="3">Peripheral membrane protein</topology>
    </subcellularLocation>
    <subcellularLocation>
        <location evidence="2">Microsome membrane</location>
        <topology evidence="2">Peripheral membrane protein</topology>
    </subcellularLocation>
</comment>
<dbReference type="GO" id="GO:0005506">
    <property type="term" value="F:iron ion binding"/>
    <property type="evidence" value="ECO:0007669"/>
    <property type="project" value="InterPro"/>
</dbReference>
<evidence type="ECO:0000256" key="10">
    <source>
        <dbReference type="ARBA" id="ARBA00023002"/>
    </source>
</evidence>